<dbReference type="RefSeq" id="WP_161117604.1">
    <property type="nucleotide sequence ID" value="NZ_CACRUQ010000005.1"/>
</dbReference>
<reference evidence="2" key="1">
    <citation type="submission" date="2019-11" db="EMBL/GenBank/DDBJ databases">
        <authorList>
            <person name="Feng L."/>
        </authorList>
    </citation>
    <scope>NUCLEOTIDE SEQUENCE</scope>
    <source>
        <strain evidence="2">RtorquesLFYP15</strain>
    </source>
</reference>
<evidence type="ECO:0000313" key="2">
    <source>
        <dbReference type="EMBL" id="VYT76771.1"/>
    </source>
</evidence>
<name>A0A6N2ZC68_9FIRM</name>
<dbReference type="AlphaFoldDB" id="A0A6N2ZC68"/>
<proteinExistence type="predicted"/>
<dbReference type="EMBL" id="CACRUQ010000005">
    <property type="protein sequence ID" value="VYT76771.1"/>
    <property type="molecule type" value="Genomic_DNA"/>
</dbReference>
<gene>
    <name evidence="2" type="ORF">RTLFYP15_00670</name>
</gene>
<feature type="region of interest" description="Disordered" evidence="1">
    <location>
        <begin position="36"/>
        <end position="58"/>
    </location>
</feature>
<protein>
    <submittedName>
        <fullName evidence="2">Uncharacterized protein</fullName>
    </submittedName>
</protein>
<sequence>MATENKEKEKGEAIFPLTQEQINQIAAIGAKEGVRAYKEEQKKEERRRKKEDSKVRKTKKLLSSYRRIKATLSDGEQFTPEEQAELRWKFIEDLMGNTREIAGKSERTIKDTERKREEDLYCVFRIEKATEMYREECEKSGSEEAKRRYRELSMMYLDEKPYTVQEISEVENISDKTVYKDIGIACGIVAIYLLGADF</sequence>
<organism evidence="2">
    <name type="scientific">[Ruminococcus] torques</name>
    <dbReference type="NCBI Taxonomy" id="33039"/>
    <lineage>
        <taxon>Bacteria</taxon>
        <taxon>Bacillati</taxon>
        <taxon>Bacillota</taxon>
        <taxon>Clostridia</taxon>
        <taxon>Lachnospirales</taxon>
        <taxon>Lachnospiraceae</taxon>
        <taxon>Mediterraneibacter</taxon>
    </lineage>
</organism>
<evidence type="ECO:0000256" key="1">
    <source>
        <dbReference type="SAM" id="MobiDB-lite"/>
    </source>
</evidence>
<feature type="compositionally biased region" description="Basic and acidic residues" evidence="1">
    <location>
        <begin position="36"/>
        <end position="55"/>
    </location>
</feature>
<accession>A0A6N2ZC68</accession>